<gene>
    <name evidence="2" type="ORF">FA15DRAFT_662646</name>
</gene>
<feature type="compositionally biased region" description="Basic and acidic residues" evidence="1">
    <location>
        <begin position="341"/>
        <end position="352"/>
    </location>
</feature>
<organism evidence="2 3">
    <name type="scientific">Coprinopsis marcescibilis</name>
    <name type="common">Agaric fungus</name>
    <name type="synonym">Psathyrella marcescibilis</name>
    <dbReference type="NCBI Taxonomy" id="230819"/>
    <lineage>
        <taxon>Eukaryota</taxon>
        <taxon>Fungi</taxon>
        <taxon>Dikarya</taxon>
        <taxon>Basidiomycota</taxon>
        <taxon>Agaricomycotina</taxon>
        <taxon>Agaricomycetes</taxon>
        <taxon>Agaricomycetidae</taxon>
        <taxon>Agaricales</taxon>
        <taxon>Agaricineae</taxon>
        <taxon>Psathyrellaceae</taxon>
        <taxon>Coprinopsis</taxon>
    </lineage>
</organism>
<accession>A0A5C3LC48</accession>
<dbReference type="PANTHER" id="PTHR37287">
    <property type="entry name" value="INO EIGHTY SUBUNIT 1"/>
    <property type="match status" value="1"/>
</dbReference>
<protein>
    <recommendedName>
        <fullName evidence="4">Ino eighty subunit 1</fullName>
    </recommendedName>
</protein>
<keyword evidence="3" id="KW-1185">Reference proteome</keyword>
<dbReference type="AlphaFoldDB" id="A0A5C3LC48"/>
<name>A0A5C3LC48_COPMA</name>
<dbReference type="GO" id="GO:0031011">
    <property type="term" value="C:Ino80 complex"/>
    <property type="evidence" value="ECO:0007669"/>
    <property type="project" value="InterPro"/>
</dbReference>
<evidence type="ECO:0008006" key="4">
    <source>
        <dbReference type="Google" id="ProtNLM"/>
    </source>
</evidence>
<sequence length="519" mass="57390">MSSRRPSPTLKRSLAIKRNDGEPLNRIDIQYDVLNAIFSDTTAAFTNPYACNPGDGEPPKVTFRDLYIKAILHSSKATKALKDKMLDIPDFAKDFAMLALLVNVGRINKTMSFFPEMKTNSRTYHPVPSLQHTGENLQDAPRIKHILKVGLLDNESSGPPQTPDDVLARATSGNIPSTSILNLMFVLSTHSSVIGTHFSQRFEFLDVFLKTEFSSASRARAFLWMCFNYLENPGSASDDYDVEEIPNPFAEPNNNTAPILISLTPEEIALENAETPQDLALVEKLVAGRDKIVKKQAIKAGAKAATNTAGVPEEDAQSSVILISGDEATPKSAKKKGRAAAVDKAEKPEKAKRAPRKSRKSKLIEEAKGTNSTPSSVHPDESMDEDNLQESSQAQHDVAGCLIKTDSQDTVSSNFRILAGSDAEPKGRRGRHRYSPYPKSPEPEGRSMPRSLHSNGTRITMLQHAWQMISTTDPLVDSDEEAVDESDHYEYSQRLKVVSHLARRQWRDPYHVLQSSVEP</sequence>
<feature type="region of interest" description="Disordered" evidence="1">
    <location>
        <begin position="327"/>
        <end position="395"/>
    </location>
</feature>
<dbReference type="InterPro" id="IPR038014">
    <property type="entry name" value="Ies1"/>
</dbReference>
<proteinExistence type="predicted"/>
<dbReference type="PANTHER" id="PTHR37287:SF1">
    <property type="entry name" value="INO EIGHTY SUBUNIT 1"/>
    <property type="match status" value="1"/>
</dbReference>
<dbReference type="EMBL" id="ML210146">
    <property type="protein sequence ID" value="TFK30634.1"/>
    <property type="molecule type" value="Genomic_DNA"/>
</dbReference>
<evidence type="ECO:0000313" key="3">
    <source>
        <dbReference type="Proteomes" id="UP000307440"/>
    </source>
</evidence>
<feature type="region of interest" description="Disordered" evidence="1">
    <location>
        <begin position="417"/>
        <end position="451"/>
    </location>
</feature>
<dbReference type="OrthoDB" id="5413003at2759"/>
<dbReference type="STRING" id="230819.A0A5C3LC48"/>
<evidence type="ECO:0000313" key="2">
    <source>
        <dbReference type="EMBL" id="TFK30634.1"/>
    </source>
</evidence>
<reference evidence="2 3" key="1">
    <citation type="journal article" date="2019" name="Nat. Ecol. Evol.">
        <title>Megaphylogeny resolves global patterns of mushroom evolution.</title>
        <authorList>
            <person name="Varga T."/>
            <person name="Krizsan K."/>
            <person name="Foldi C."/>
            <person name="Dima B."/>
            <person name="Sanchez-Garcia M."/>
            <person name="Sanchez-Ramirez S."/>
            <person name="Szollosi G.J."/>
            <person name="Szarkandi J.G."/>
            <person name="Papp V."/>
            <person name="Albert L."/>
            <person name="Andreopoulos W."/>
            <person name="Angelini C."/>
            <person name="Antonin V."/>
            <person name="Barry K.W."/>
            <person name="Bougher N.L."/>
            <person name="Buchanan P."/>
            <person name="Buyck B."/>
            <person name="Bense V."/>
            <person name="Catcheside P."/>
            <person name="Chovatia M."/>
            <person name="Cooper J."/>
            <person name="Damon W."/>
            <person name="Desjardin D."/>
            <person name="Finy P."/>
            <person name="Geml J."/>
            <person name="Haridas S."/>
            <person name="Hughes K."/>
            <person name="Justo A."/>
            <person name="Karasinski D."/>
            <person name="Kautmanova I."/>
            <person name="Kiss B."/>
            <person name="Kocsube S."/>
            <person name="Kotiranta H."/>
            <person name="LaButti K.M."/>
            <person name="Lechner B.E."/>
            <person name="Liimatainen K."/>
            <person name="Lipzen A."/>
            <person name="Lukacs Z."/>
            <person name="Mihaltcheva S."/>
            <person name="Morgado L.N."/>
            <person name="Niskanen T."/>
            <person name="Noordeloos M.E."/>
            <person name="Ohm R.A."/>
            <person name="Ortiz-Santana B."/>
            <person name="Ovrebo C."/>
            <person name="Racz N."/>
            <person name="Riley R."/>
            <person name="Savchenko A."/>
            <person name="Shiryaev A."/>
            <person name="Soop K."/>
            <person name="Spirin V."/>
            <person name="Szebenyi C."/>
            <person name="Tomsovsky M."/>
            <person name="Tulloss R.E."/>
            <person name="Uehling J."/>
            <person name="Grigoriev I.V."/>
            <person name="Vagvolgyi C."/>
            <person name="Papp T."/>
            <person name="Martin F.M."/>
            <person name="Miettinen O."/>
            <person name="Hibbett D.S."/>
            <person name="Nagy L.G."/>
        </authorList>
    </citation>
    <scope>NUCLEOTIDE SEQUENCE [LARGE SCALE GENOMIC DNA]</scope>
    <source>
        <strain evidence="2 3">CBS 121175</strain>
    </source>
</reference>
<evidence type="ECO:0000256" key="1">
    <source>
        <dbReference type="SAM" id="MobiDB-lite"/>
    </source>
</evidence>
<dbReference type="Proteomes" id="UP000307440">
    <property type="component" value="Unassembled WGS sequence"/>
</dbReference>